<comment type="caution">
    <text evidence="2">The sequence shown here is derived from an EMBL/GenBank/DDBJ whole genome shotgun (WGS) entry which is preliminary data.</text>
</comment>
<gene>
    <name evidence="2" type="ORF">AUC68_07625</name>
</gene>
<dbReference type="Gene3D" id="2.40.160.10">
    <property type="entry name" value="Porin"/>
    <property type="match status" value="1"/>
</dbReference>
<dbReference type="RefSeq" id="WP_069437726.1">
    <property type="nucleotide sequence ID" value="NZ_LPWG01000012.1"/>
</dbReference>
<evidence type="ECO:0008006" key="4">
    <source>
        <dbReference type="Google" id="ProtNLM"/>
    </source>
</evidence>
<dbReference type="STRING" id="1774968.AUC68_07625"/>
<name>A0A1E3VZR4_9HYPH</name>
<evidence type="ECO:0000313" key="2">
    <source>
        <dbReference type="EMBL" id="ODR99009.1"/>
    </source>
</evidence>
<dbReference type="OrthoDB" id="7217987at2"/>
<proteinExistence type="predicted"/>
<evidence type="ECO:0000256" key="1">
    <source>
        <dbReference type="SAM" id="SignalP"/>
    </source>
</evidence>
<feature type="signal peptide" evidence="1">
    <location>
        <begin position="1"/>
        <end position="20"/>
    </location>
</feature>
<keyword evidence="1" id="KW-0732">Signal</keyword>
<accession>A0A1E3VZR4</accession>
<dbReference type="InterPro" id="IPR023614">
    <property type="entry name" value="Porin_dom_sf"/>
</dbReference>
<dbReference type="Proteomes" id="UP000094501">
    <property type="component" value="Unassembled WGS sequence"/>
</dbReference>
<dbReference type="EMBL" id="LPWG01000012">
    <property type="protein sequence ID" value="ODR99009.1"/>
    <property type="molecule type" value="Genomic_DNA"/>
</dbReference>
<dbReference type="Pfam" id="PF07396">
    <property type="entry name" value="Porin_O_P"/>
    <property type="match status" value="1"/>
</dbReference>
<dbReference type="InterPro" id="IPR010870">
    <property type="entry name" value="Porin_O/P"/>
</dbReference>
<organism evidence="2 3">
    <name type="scientific">Methyloceanibacter methanicus</name>
    <dbReference type="NCBI Taxonomy" id="1774968"/>
    <lineage>
        <taxon>Bacteria</taxon>
        <taxon>Pseudomonadati</taxon>
        <taxon>Pseudomonadota</taxon>
        <taxon>Alphaproteobacteria</taxon>
        <taxon>Hyphomicrobiales</taxon>
        <taxon>Hyphomicrobiaceae</taxon>
        <taxon>Methyloceanibacter</taxon>
    </lineage>
</organism>
<sequence>MIGGLKKASLYLFASASAFAIIASAAPAAKAQYITRAEFEDYKKSQPKVDWKGAPKISSQDGKFSFKVRGRLQIDYNSIDQDEPITGDPDINDWEARRARLGVEGVIWYDWDYKFEIVFAGNDTDVKDAYIAYAGFSDWNNLKILFGQFKIANSLEGMTSSRFITFMERAFFIEAFEAEPRALGVGVHAGSDDDFGWSFQSSYNGPNIGDDGVWDDGPSIWAVRGTIAPVNTDDAIVHLGASYRSRNNGTEDGVSALYNYEARPGLHLADKFVETEPLGESDQYWGLEGAAVYRRFSVQGEYAELSADVPQMYKRMAGGRSINPDYTGWYIFGSVFLTDDMRNYEAKKGEFGRVKPNNPFDIRNGGWGAWEIAGRWDSVDVGADASALLAAGHDCDQCGDEEGWTIALNWYPTAYTRLMFNVIGTDIGGAFNDNDGADISGFGMRGQIDW</sequence>
<reference evidence="2 3" key="1">
    <citation type="journal article" date="2016" name="Environ. Microbiol.">
        <title>New Methyloceanibacter diversity from North Sea sediments includes methanotroph containing solely the soluble methane monooxygenase.</title>
        <authorList>
            <person name="Vekeman B."/>
            <person name="Kerckhof F.M."/>
            <person name="Cremers G."/>
            <person name="de Vos P."/>
            <person name="Vandamme P."/>
            <person name="Boon N."/>
            <person name="Op den Camp H.J."/>
            <person name="Heylen K."/>
        </authorList>
    </citation>
    <scope>NUCLEOTIDE SEQUENCE [LARGE SCALE GENOMIC DNA]</scope>
    <source>
        <strain evidence="2 3">R-67174</strain>
    </source>
</reference>
<dbReference type="SUPFAM" id="SSF56935">
    <property type="entry name" value="Porins"/>
    <property type="match status" value="1"/>
</dbReference>
<protein>
    <recommendedName>
        <fullName evidence="4">Porin</fullName>
    </recommendedName>
</protein>
<dbReference type="AlphaFoldDB" id="A0A1E3VZR4"/>
<evidence type="ECO:0000313" key="3">
    <source>
        <dbReference type="Proteomes" id="UP000094501"/>
    </source>
</evidence>
<feature type="chain" id="PRO_5009138801" description="Porin" evidence="1">
    <location>
        <begin position="21"/>
        <end position="450"/>
    </location>
</feature>
<keyword evidence="3" id="KW-1185">Reference proteome</keyword>